<dbReference type="GO" id="GO:0006508">
    <property type="term" value="P:proteolysis"/>
    <property type="evidence" value="ECO:0007669"/>
    <property type="project" value="UniProtKB-KW"/>
</dbReference>
<reference evidence="7 8" key="1">
    <citation type="journal article" date="2017" name="Genome Med.">
        <title>A novel Ruminococcus gnavus clade enriched in inflammatory bowel disease patients.</title>
        <authorList>
            <person name="Hall A.B."/>
            <person name="Yassour M."/>
            <person name="Sauk J."/>
            <person name="Garner A."/>
            <person name="Jiang X."/>
            <person name="Arthur T."/>
            <person name="Lagoudas G.K."/>
            <person name="Vatanen T."/>
            <person name="Fornelos N."/>
            <person name="Wilson R."/>
            <person name="Bertha M."/>
            <person name="Cohen M."/>
            <person name="Garber J."/>
            <person name="Khalili H."/>
            <person name="Gevers D."/>
            <person name="Ananthakrishnan A.N."/>
            <person name="Kugathasan S."/>
            <person name="Lander E.S."/>
            <person name="Blainey P."/>
            <person name="Vlamakis H."/>
            <person name="Xavier R.J."/>
            <person name="Huttenhower C."/>
        </authorList>
    </citation>
    <scope>NUCLEOTIDE SEQUENCE [LARGE SCALE GENOMIC DNA]</scope>
    <source>
        <strain evidence="7 8">RJX1118</strain>
    </source>
</reference>
<keyword evidence="3 5" id="KW-0378">Hydrolase</keyword>
<evidence type="ECO:0000259" key="6">
    <source>
        <dbReference type="Pfam" id="PF00082"/>
    </source>
</evidence>
<dbReference type="PANTHER" id="PTHR43399:SF4">
    <property type="entry name" value="CELL WALL-ASSOCIATED PROTEASE"/>
    <property type="match status" value="1"/>
</dbReference>
<evidence type="ECO:0000313" key="7">
    <source>
        <dbReference type="EMBL" id="PLT56489.1"/>
    </source>
</evidence>
<feature type="domain" description="Peptidase S8/S53" evidence="6">
    <location>
        <begin position="431"/>
        <end position="554"/>
    </location>
</feature>
<dbReference type="PIRSF" id="PIRSF037894">
    <property type="entry name" value="Subtilisin_rel_CspABC"/>
    <property type="match status" value="1"/>
</dbReference>
<dbReference type="InterPro" id="IPR000209">
    <property type="entry name" value="Peptidase_S8/S53_dom"/>
</dbReference>
<dbReference type="Pfam" id="PF00082">
    <property type="entry name" value="Peptidase_S8"/>
    <property type="match status" value="2"/>
</dbReference>
<feature type="active site" description="Charge relay system" evidence="5">
    <location>
        <position position="176"/>
    </location>
</feature>
<comment type="similarity">
    <text evidence="1 5">Belongs to the peptidase S8 family.</text>
</comment>
<dbReference type="InterPro" id="IPR017310">
    <property type="entry name" value="Pept_S8A_subtilisin_clostridia"/>
</dbReference>
<dbReference type="Gene3D" id="3.40.50.200">
    <property type="entry name" value="Peptidase S8/S53 domain"/>
    <property type="match status" value="1"/>
</dbReference>
<dbReference type="SUPFAM" id="SSF52743">
    <property type="entry name" value="Subtilisin-like"/>
    <property type="match status" value="1"/>
</dbReference>
<accession>A0A2N5NK19</accession>
<dbReference type="PANTHER" id="PTHR43399">
    <property type="entry name" value="SUBTILISIN-RELATED"/>
    <property type="match status" value="1"/>
</dbReference>
<keyword evidence="2 5" id="KW-0645">Protease</keyword>
<evidence type="ECO:0000256" key="3">
    <source>
        <dbReference type="ARBA" id="ARBA00022801"/>
    </source>
</evidence>
<protein>
    <submittedName>
        <fullName evidence="7">Peptidase</fullName>
    </submittedName>
</protein>
<dbReference type="CDD" id="cd07478">
    <property type="entry name" value="Peptidases_S8_CspA-like"/>
    <property type="match status" value="1"/>
</dbReference>
<evidence type="ECO:0000256" key="1">
    <source>
        <dbReference type="ARBA" id="ARBA00011073"/>
    </source>
</evidence>
<feature type="active site" description="Charge relay system" evidence="5">
    <location>
        <position position="108"/>
    </location>
</feature>
<dbReference type="InterPro" id="IPR051048">
    <property type="entry name" value="Peptidase_S8/S53_subtilisin"/>
</dbReference>
<dbReference type="InterPro" id="IPR015500">
    <property type="entry name" value="Peptidase_S8_subtilisin-rel"/>
</dbReference>
<dbReference type="InterPro" id="IPR036852">
    <property type="entry name" value="Peptidase_S8/S53_dom_sf"/>
</dbReference>
<sequence length="568" mass="63237">MPYSDSCREKILSEDYRDFIVSDIRMPFLQDLLKKDYCFQNPGFFYQCAYLPKSIIDPVSLERYSYFSIPKCYSLLSMQALNQAGILPIQNHSTLQLSGKQVMIGFLDTGIDYENPVFQNLDKTTRIAGIWDQTIQSGTPPESFDYGSHYTRDMINEALASKDPHSLVPSVDNNGHGTFLASIAAGSGEPGAQFIGAAPESVIAVVKLKQAKQYLRDYYFIPDTAPAFQENDIMLGMRYLHLLAEKLKLPLIFCLALGSNLGGHSGSLPLSITAQQYTLLSNRIPVIGVGNEADQRHHFYSEIMNTSDTKTVEIRVGENTTGFMMELWTELPNILSISLTSPSGESTSRIPIRAGTSTTFNFLFENTTVYIDYRLFVESTTSELIHFRFSDAAPGIWKLVVEPIQIIDGRFHIWLPVREFLSGEVYFLNSNPYYTLTAPSDSVQPISVSYYDSSNNSIALSSGRGFTRTEQVKPDFTAPGINITGSLPGGRFESRSGSSTSVGITAGAAALLVEWHLQQKKIPSVDTSLIKSLLMLGATKTLDMSYPNREWGYGQLNLYNTFEAMRQL</sequence>
<evidence type="ECO:0000313" key="8">
    <source>
        <dbReference type="Proteomes" id="UP000234849"/>
    </source>
</evidence>
<dbReference type="PRINTS" id="PR00723">
    <property type="entry name" value="SUBTILISIN"/>
</dbReference>
<dbReference type="PROSITE" id="PS00136">
    <property type="entry name" value="SUBTILASE_ASP"/>
    <property type="match status" value="1"/>
</dbReference>
<feature type="domain" description="Peptidase S8/S53" evidence="6">
    <location>
        <begin position="99"/>
        <end position="304"/>
    </location>
</feature>
<dbReference type="EMBL" id="NIHM01000005">
    <property type="protein sequence ID" value="PLT56489.1"/>
    <property type="molecule type" value="Genomic_DNA"/>
</dbReference>
<keyword evidence="4 5" id="KW-0720">Serine protease</keyword>
<evidence type="ECO:0000256" key="4">
    <source>
        <dbReference type="ARBA" id="ARBA00022825"/>
    </source>
</evidence>
<dbReference type="Proteomes" id="UP000234849">
    <property type="component" value="Unassembled WGS sequence"/>
</dbReference>
<dbReference type="AlphaFoldDB" id="A0A2N5NK19"/>
<dbReference type="RefSeq" id="WP_101879310.1">
    <property type="nucleotide sequence ID" value="NZ_NIHM01000005.1"/>
</dbReference>
<dbReference type="PROSITE" id="PS51892">
    <property type="entry name" value="SUBTILASE"/>
    <property type="match status" value="1"/>
</dbReference>
<dbReference type="InterPro" id="IPR023827">
    <property type="entry name" value="Peptidase_S8_Asp-AS"/>
</dbReference>
<dbReference type="Gene3D" id="2.60.120.1290">
    <property type="match status" value="1"/>
</dbReference>
<gene>
    <name evidence="7" type="ORF">CDL18_04760</name>
</gene>
<name>A0A2N5NK19_MEDGN</name>
<comment type="caution">
    <text evidence="7">The sequence shown here is derived from an EMBL/GenBank/DDBJ whole genome shotgun (WGS) entry which is preliminary data.</text>
</comment>
<evidence type="ECO:0000256" key="5">
    <source>
        <dbReference type="PROSITE-ProRule" id="PRU01240"/>
    </source>
</evidence>
<feature type="active site" description="Charge relay system" evidence="5">
    <location>
        <position position="499"/>
    </location>
</feature>
<proteinExistence type="inferred from homology"/>
<organism evidence="7 8">
    <name type="scientific">Mediterraneibacter gnavus</name>
    <name type="common">Ruminococcus gnavus</name>
    <dbReference type="NCBI Taxonomy" id="33038"/>
    <lineage>
        <taxon>Bacteria</taxon>
        <taxon>Bacillati</taxon>
        <taxon>Bacillota</taxon>
        <taxon>Clostridia</taxon>
        <taxon>Lachnospirales</taxon>
        <taxon>Lachnospiraceae</taxon>
        <taxon>Mediterraneibacter</taxon>
    </lineage>
</organism>
<dbReference type="GO" id="GO:0004252">
    <property type="term" value="F:serine-type endopeptidase activity"/>
    <property type="evidence" value="ECO:0007669"/>
    <property type="project" value="UniProtKB-UniRule"/>
</dbReference>
<evidence type="ECO:0000256" key="2">
    <source>
        <dbReference type="ARBA" id="ARBA00022670"/>
    </source>
</evidence>
<dbReference type="InterPro" id="IPR034045">
    <property type="entry name" value="Pep_S8_CspA-like"/>
</dbReference>